<accession>B1L5T1</accession>
<dbReference type="HOGENOM" id="CLU_1599005_0_0_2"/>
<keyword evidence="1" id="KW-0472">Membrane</keyword>
<keyword evidence="1" id="KW-0812">Transmembrane</keyword>
<dbReference type="EnsemblBacteria" id="ACB07810">
    <property type="protein sequence ID" value="ACB07810"/>
    <property type="gene ID" value="Kcr_1064"/>
</dbReference>
<gene>
    <name evidence="2" type="ordered locus">Kcr_1064</name>
</gene>
<dbReference type="KEGG" id="kcr:Kcr_1064"/>
<dbReference type="InParanoid" id="B1L5T1"/>
<evidence type="ECO:0000313" key="3">
    <source>
        <dbReference type="Proteomes" id="UP000001686"/>
    </source>
</evidence>
<evidence type="ECO:0000256" key="1">
    <source>
        <dbReference type="SAM" id="Phobius"/>
    </source>
</evidence>
<reference evidence="2 3" key="1">
    <citation type="journal article" date="2008" name="Proc. Natl. Acad. Sci. U.S.A.">
        <title>A korarchaeal genome reveals new insights into the evolution of the Archaea.</title>
        <authorList>
            <person name="Elkins J.G."/>
            <person name="Podar M."/>
            <person name="Graham D.E."/>
            <person name="Makarova K.S."/>
            <person name="Wolf Y."/>
            <person name="Randau L."/>
            <person name="Hedlund B.P."/>
            <person name="Brochier-Armanet C."/>
            <person name="Kunin V."/>
            <person name="Anderson I."/>
            <person name="Lapidus A."/>
            <person name="Goltsman E."/>
            <person name="Barry K."/>
            <person name="Koonin E.V."/>
            <person name="Hugenholtz P."/>
            <person name="Kyrpides N."/>
            <person name="Wanner G."/>
            <person name="Richardson P."/>
            <person name="Keller M."/>
            <person name="Stetter K.O."/>
        </authorList>
    </citation>
    <scope>NUCLEOTIDE SEQUENCE [LARGE SCALE GENOMIC DNA]</scope>
    <source>
        <strain evidence="3">OPF8</strain>
    </source>
</reference>
<dbReference type="AlphaFoldDB" id="B1L5T1"/>
<protein>
    <submittedName>
        <fullName evidence="2">Uncharacterized protein</fullName>
    </submittedName>
</protein>
<feature type="transmembrane region" description="Helical" evidence="1">
    <location>
        <begin position="132"/>
        <end position="155"/>
    </location>
</feature>
<evidence type="ECO:0000313" key="2">
    <source>
        <dbReference type="EMBL" id="ACB07810.1"/>
    </source>
</evidence>
<dbReference type="Proteomes" id="UP000001686">
    <property type="component" value="Chromosome"/>
</dbReference>
<organism evidence="2 3">
    <name type="scientific">Korarchaeum cryptofilum (strain OPF8)</name>
    <dbReference type="NCBI Taxonomy" id="374847"/>
    <lineage>
        <taxon>Archaea</taxon>
        <taxon>Thermoproteota</taxon>
        <taxon>Candidatus Korarchaeia</taxon>
        <taxon>Candidatus Korarchaeales</taxon>
        <taxon>Candidatus Korarchaeaceae</taxon>
        <taxon>Candidatus Korarchaeum</taxon>
    </lineage>
</organism>
<dbReference type="EMBL" id="CP000968">
    <property type="protein sequence ID" value="ACB07810.1"/>
    <property type="molecule type" value="Genomic_DNA"/>
</dbReference>
<sequence length="166" mass="18781">MRALIIGIILFLISFSIGIGAMYYEAPKLMLDEEFSLEREAITSFPIEETSLKVYYNITCKSERALNISMGFFNEEGGSLGNLTFSGNKKISSSGYEYLPEASREVRLTLTEGDHATCCLKLYYSQFDEMTLLLMVSMQLLTSMLAISLILSYYLKLRRGHRSKSS</sequence>
<name>B1L5T1_KORCO</name>
<keyword evidence="3" id="KW-1185">Reference proteome</keyword>
<keyword evidence="1" id="KW-1133">Transmembrane helix</keyword>
<dbReference type="STRING" id="374847.Kcr_1064"/>
<proteinExistence type="predicted"/>